<gene>
    <name evidence="7" type="ORF">BUALT_Bualt02G0229000</name>
</gene>
<evidence type="ECO:0000256" key="4">
    <source>
        <dbReference type="SAM" id="SignalP"/>
    </source>
</evidence>
<dbReference type="InterPro" id="IPR001969">
    <property type="entry name" value="Aspartic_peptidase_AS"/>
</dbReference>
<dbReference type="PANTHER" id="PTHR47967:SF128">
    <property type="entry name" value="ASPARTIC PROTEINASE CDR1-LIKE"/>
    <property type="match status" value="1"/>
</dbReference>
<dbReference type="InterPro" id="IPR032799">
    <property type="entry name" value="TAXi_C"/>
</dbReference>
<dbReference type="GO" id="GO:0005576">
    <property type="term" value="C:extracellular region"/>
    <property type="evidence" value="ECO:0007669"/>
    <property type="project" value="TreeGrafter"/>
</dbReference>
<dbReference type="PANTHER" id="PTHR47967">
    <property type="entry name" value="OS07G0603500 PROTEIN-RELATED"/>
    <property type="match status" value="1"/>
</dbReference>
<accession>A0AAV6Y3Z0</accession>
<evidence type="ECO:0000313" key="7">
    <source>
        <dbReference type="EMBL" id="KAG8389433.1"/>
    </source>
</evidence>
<dbReference type="Pfam" id="PF14543">
    <property type="entry name" value="TAXi_N"/>
    <property type="match status" value="1"/>
</dbReference>
<feature type="domain" description="Xylanase inhibitor N-terminal" evidence="6">
    <location>
        <begin position="107"/>
        <end position="190"/>
    </location>
</feature>
<dbReference type="Proteomes" id="UP000826271">
    <property type="component" value="Unassembled WGS sequence"/>
</dbReference>
<keyword evidence="4" id="KW-0732">Signal</keyword>
<dbReference type="InterPro" id="IPR021109">
    <property type="entry name" value="Peptidase_aspartic_dom_sf"/>
</dbReference>
<keyword evidence="3" id="KW-0378">Hydrolase</keyword>
<dbReference type="Pfam" id="PF14541">
    <property type="entry name" value="TAXi_C"/>
    <property type="match status" value="1"/>
</dbReference>
<dbReference type="InterPro" id="IPR032861">
    <property type="entry name" value="TAXi_N"/>
</dbReference>
<sequence>MAIRSYKLLFFLGNFLHVLLIFEAAKSSGMSIKLIHMDSPESPFYPGVATRSSKIERLLSTTLSLDITTNNSQDIIGTMSVCVRMDNRNLMYLVEAGVGTFAPPSPPYNKYFLHLDTASDVTCTQCEDCRKMGSGSCSRQAPPLFPAKRSRTYRPLPCGRHELCFPAECISNMCSYHNEYADGAMTLGVPNSRPVFVLPTTMGRCHNFTVFLQFGDDIPQRKGLKTTVPMLSIPGSPFHHIVLKGASVGKQRVDIPPRMLGRRDNHYGGCIVDSGSALTLMPPPVYKKLEKMLIKTYFSRYRRVRNRKMLPLCYLFPSKTALKDLPNITFHLEDSDFVFRPQALYIIDRISSGEGYFFCLGIVGRNIQGMTLIGTLQQANTRFIFDTLKHKLHFGPEDCTLGT</sequence>
<evidence type="ECO:0000259" key="5">
    <source>
        <dbReference type="Pfam" id="PF14541"/>
    </source>
</evidence>
<dbReference type="EMBL" id="WHWC01000002">
    <property type="protein sequence ID" value="KAG8389433.1"/>
    <property type="molecule type" value="Genomic_DNA"/>
</dbReference>
<dbReference type="GO" id="GO:0004190">
    <property type="term" value="F:aspartic-type endopeptidase activity"/>
    <property type="evidence" value="ECO:0007669"/>
    <property type="project" value="InterPro"/>
</dbReference>
<evidence type="ECO:0000256" key="2">
    <source>
        <dbReference type="ARBA" id="ARBA00022670"/>
    </source>
</evidence>
<evidence type="ECO:0000259" key="6">
    <source>
        <dbReference type="Pfam" id="PF14543"/>
    </source>
</evidence>
<keyword evidence="8" id="KW-1185">Reference proteome</keyword>
<dbReference type="SUPFAM" id="SSF50630">
    <property type="entry name" value="Acid proteases"/>
    <property type="match status" value="1"/>
</dbReference>
<feature type="chain" id="PRO_5043832149" description="Peptidase A1 domain-containing protein" evidence="4">
    <location>
        <begin position="28"/>
        <end position="403"/>
    </location>
</feature>
<comment type="caution">
    <text evidence="7">The sequence shown here is derived from an EMBL/GenBank/DDBJ whole genome shotgun (WGS) entry which is preliminary data.</text>
</comment>
<evidence type="ECO:0000256" key="1">
    <source>
        <dbReference type="ARBA" id="ARBA00007447"/>
    </source>
</evidence>
<protein>
    <recommendedName>
        <fullName evidence="9">Peptidase A1 domain-containing protein</fullName>
    </recommendedName>
</protein>
<dbReference type="GO" id="GO:0006508">
    <property type="term" value="P:proteolysis"/>
    <property type="evidence" value="ECO:0007669"/>
    <property type="project" value="UniProtKB-KW"/>
</dbReference>
<reference evidence="7" key="1">
    <citation type="submission" date="2019-10" db="EMBL/GenBank/DDBJ databases">
        <authorList>
            <person name="Zhang R."/>
            <person name="Pan Y."/>
            <person name="Wang J."/>
            <person name="Ma R."/>
            <person name="Yu S."/>
        </authorList>
    </citation>
    <scope>NUCLEOTIDE SEQUENCE</scope>
    <source>
        <strain evidence="7">LA-IB0</strain>
        <tissue evidence="7">Leaf</tissue>
    </source>
</reference>
<evidence type="ECO:0000313" key="8">
    <source>
        <dbReference type="Proteomes" id="UP000826271"/>
    </source>
</evidence>
<feature type="domain" description="Xylanase inhibitor C-terminal" evidence="5">
    <location>
        <begin position="240"/>
        <end position="395"/>
    </location>
</feature>
<evidence type="ECO:0000256" key="3">
    <source>
        <dbReference type="ARBA" id="ARBA00022801"/>
    </source>
</evidence>
<name>A0AAV6Y3Z0_9LAMI</name>
<dbReference type="Gene3D" id="2.40.70.10">
    <property type="entry name" value="Acid Proteases"/>
    <property type="match status" value="2"/>
</dbReference>
<evidence type="ECO:0008006" key="9">
    <source>
        <dbReference type="Google" id="ProtNLM"/>
    </source>
</evidence>
<dbReference type="InterPro" id="IPR051708">
    <property type="entry name" value="Plant_Aspart_Prot_A1"/>
</dbReference>
<dbReference type="AlphaFoldDB" id="A0AAV6Y3Z0"/>
<organism evidence="7 8">
    <name type="scientific">Buddleja alternifolia</name>
    <dbReference type="NCBI Taxonomy" id="168488"/>
    <lineage>
        <taxon>Eukaryota</taxon>
        <taxon>Viridiplantae</taxon>
        <taxon>Streptophyta</taxon>
        <taxon>Embryophyta</taxon>
        <taxon>Tracheophyta</taxon>
        <taxon>Spermatophyta</taxon>
        <taxon>Magnoliopsida</taxon>
        <taxon>eudicotyledons</taxon>
        <taxon>Gunneridae</taxon>
        <taxon>Pentapetalae</taxon>
        <taxon>asterids</taxon>
        <taxon>lamiids</taxon>
        <taxon>Lamiales</taxon>
        <taxon>Scrophulariaceae</taxon>
        <taxon>Buddlejeae</taxon>
        <taxon>Buddleja</taxon>
    </lineage>
</organism>
<keyword evidence="2" id="KW-0645">Protease</keyword>
<dbReference type="PROSITE" id="PS00141">
    <property type="entry name" value="ASP_PROTEASE"/>
    <property type="match status" value="1"/>
</dbReference>
<comment type="similarity">
    <text evidence="1">Belongs to the peptidase A1 family.</text>
</comment>
<feature type="signal peptide" evidence="4">
    <location>
        <begin position="1"/>
        <end position="27"/>
    </location>
</feature>
<proteinExistence type="inferred from homology"/>